<evidence type="ECO:0000259" key="8">
    <source>
        <dbReference type="PROSITE" id="PS50850"/>
    </source>
</evidence>
<dbReference type="AlphaFoldDB" id="K6XY73"/>
<dbReference type="EMBL" id="BAEN01000076">
    <property type="protein sequence ID" value="GAC16606.1"/>
    <property type="molecule type" value="Genomic_DNA"/>
</dbReference>
<dbReference type="SUPFAM" id="SSF103473">
    <property type="entry name" value="MFS general substrate transporter"/>
    <property type="match status" value="1"/>
</dbReference>
<feature type="transmembrane region" description="Helical" evidence="7">
    <location>
        <begin position="278"/>
        <end position="297"/>
    </location>
</feature>
<proteinExistence type="predicted"/>
<feature type="transmembrane region" description="Helical" evidence="7">
    <location>
        <begin position="96"/>
        <end position="120"/>
    </location>
</feature>
<evidence type="ECO:0000313" key="10">
    <source>
        <dbReference type="Proteomes" id="UP000006334"/>
    </source>
</evidence>
<dbReference type="Gene3D" id="1.20.1250.20">
    <property type="entry name" value="MFS general substrate transporter like domains"/>
    <property type="match status" value="2"/>
</dbReference>
<keyword evidence="5 7" id="KW-1133">Transmembrane helix</keyword>
<evidence type="ECO:0000256" key="6">
    <source>
        <dbReference type="ARBA" id="ARBA00023136"/>
    </source>
</evidence>
<keyword evidence="2" id="KW-0813">Transport</keyword>
<feature type="transmembrane region" description="Helical" evidence="7">
    <location>
        <begin position="379"/>
        <end position="397"/>
    </location>
</feature>
<accession>K6XY73</accession>
<evidence type="ECO:0000256" key="3">
    <source>
        <dbReference type="ARBA" id="ARBA00022475"/>
    </source>
</evidence>
<protein>
    <submittedName>
        <fullName evidence="9">Nucleoside:H+ symporter</fullName>
    </submittedName>
</protein>
<gene>
    <name evidence="9" type="ORF">GLIP_3995</name>
</gene>
<feature type="transmembrane region" description="Helical" evidence="7">
    <location>
        <begin position="216"/>
        <end position="234"/>
    </location>
</feature>
<organism evidence="9 10">
    <name type="scientific">Aliiglaciecola lipolytica E3</name>
    <dbReference type="NCBI Taxonomy" id="1127673"/>
    <lineage>
        <taxon>Bacteria</taxon>
        <taxon>Pseudomonadati</taxon>
        <taxon>Pseudomonadota</taxon>
        <taxon>Gammaproteobacteria</taxon>
        <taxon>Alteromonadales</taxon>
        <taxon>Alteromonadaceae</taxon>
        <taxon>Aliiglaciecola</taxon>
    </lineage>
</organism>
<dbReference type="PROSITE" id="PS50850">
    <property type="entry name" value="MFS"/>
    <property type="match status" value="1"/>
</dbReference>
<dbReference type="InterPro" id="IPR020846">
    <property type="entry name" value="MFS_dom"/>
</dbReference>
<dbReference type="PANTHER" id="PTHR23522">
    <property type="entry name" value="BLL5896 PROTEIN"/>
    <property type="match status" value="1"/>
</dbReference>
<dbReference type="RefSeq" id="WP_008846408.1">
    <property type="nucleotide sequence ID" value="NZ_BAEN01000076.1"/>
</dbReference>
<sequence length="413" mass="45442">MNNITLRLSLMMFLQFFIWGGWFVTLGTFLANNLSASGGQIGMAFSTQSWGAIIAPFIIGLIADRYFNAERILGVLHLVGAVLMYCLYQAADFDAFYPFVLAYMIAYMPTLALVNSVAFAQMRDPSKQFGKIRVWGTIGWIVAGLSISYLFAWDGQEAIAQGMLRNTFLLCAVASLLLGLFSFVLPKTPPKSSGERMGLKEVLGLDALALLKDKNFLVFFISSILICIPLAFYYQNANPFLTETGVANATGKMTLGQVSEVVFMLVLPVFLNRFGIKITLLIGMLAWVIRYVLFAYGNADSGIALLLIGIALHGVCYDFFFVSGQIYTDSKAGVKIKNAAQGLITLATYGVGMLIGFWVAGKITDSYTTETGHSWFDIWLFPAIFALVVSVLFLLAFKNEKVVLKEQTGADYE</sequence>
<evidence type="ECO:0000313" key="9">
    <source>
        <dbReference type="EMBL" id="GAC16606.1"/>
    </source>
</evidence>
<feature type="transmembrane region" description="Helical" evidence="7">
    <location>
        <begin position="164"/>
        <end position="185"/>
    </location>
</feature>
<feature type="transmembrane region" description="Helical" evidence="7">
    <location>
        <begin position="254"/>
        <end position="271"/>
    </location>
</feature>
<comment type="caution">
    <text evidence="9">The sequence shown here is derived from an EMBL/GenBank/DDBJ whole genome shotgun (WGS) entry which is preliminary data.</text>
</comment>
<feature type="domain" description="Major facilitator superfamily (MFS) profile" evidence="8">
    <location>
        <begin position="167"/>
        <end position="413"/>
    </location>
</feature>
<dbReference type="STRING" id="1127673.GLIP_3995"/>
<keyword evidence="10" id="KW-1185">Reference proteome</keyword>
<keyword evidence="6 7" id="KW-0472">Membrane</keyword>
<feature type="transmembrane region" description="Helical" evidence="7">
    <location>
        <begin position="72"/>
        <end position="90"/>
    </location>
</feature>
<dbReference type="InterPro" id="IPR004740">
    <property type="entry name" value="Nuc_H_symport"/>
</dbReference>
<dbReference type="PANTHER" id="PTHR23522:SF4">
    <property type="entry name" value="NUCLEOSIDE PERMEASE NUPG-RELATED"/>
    <property type="match status" value="1"/>
</dbReference>
<evidence type="ECO:0000256" key="1">
    <source>
        <dbReference type="ARBA" id="ARBA00004651"/>
    </source>
</evidence>
<comment type="subcellular location">
    <subcellularLocation>
        <location evidence="1">Cell membrane</location>
        <topology evidence="1">Multi-pass membrane protein</topology>
    </subcellularLocation>
</comment>
<dbReference type="GO" id="GO:0005886">
    <property type="term" value="C:plasma membrane"/>
    <property type="evidence" value="ECO:0007669"/>
    <property type="project" value="UniProtKB-SubCell"/>
</dbReference>
<evidence type="ECO:0000256" key="5">
    <source>
        <dbReference type="ARBA" id="ARBA00022989"/>
    </source>
</evidence>
<feature type="transmembrane region" description="Helical" evidence="7">
    <location>
        <begin position="43"/>
        <end position="63"/>
    </location>
</feature>
<keyword evidence="4 7" id="KW-0812">Transmembrane</keyword>
<feature type="transmembrane region" description="Helical" evidence="7">
    <location>
        <begin position="303"/>
        <end position="327"/>
    </location>
</feature>
<keyword evidence="3" id="KW-1003">Cell membrane</keyword>
<dbReference type="CDD" id="cd06177">
    <property type="entry name" value="MFS_NHS"/>
    <property type="match status" value="1"/>
</dbReference>
<evidence type="ECO:0000256" key="2">
    <source>
        <dbReference type="ARBA" id="ARBA00022448"/>
    </source>
</evidence>
<name>K6XY73_9ALTE</name>
<dbReference type="Pfam" id="PF03825">
    <property type="entry name" value="Nuc_H_symport"/>
    <property type="match status" value="1"/>
</dbReference>
<dbReference type="GO" id="GO:0015213">
    <property type="term" value="F:uridine transmembrane transporter activity"/>
    <property type="evidence" value="ECO:0007669"/>
    <property type="project" value="TreeGrafter"/>
</dbReference>
<dbReference type="InterPro" id="IPR036259">
    <property type="entry name" value="MFS_trans_sf"/>
</dbReference>
<reference evidence="9 10" key="1">
    <citation type="journal article" date="2017" name="Antonie Van Leeuwenhoek">
        <title>Rhizobium rhizosphaerae sp. nov., a novel species isolated from rice rhizosphere.</title>
        <authorList>
            <person name="Zhao J.J."/>
            <person name="Zhang J."/>
            <person name="Zhang R.J."/>
            <person name="Zhang C.W."/>
            <person name="Yin H.Q."/>
            <person name="Zhang X.X."/>
        </authorList>
    </citation>
    <scope>NUCLEOTIDE SEQUENCE [LARGE SCALE GENOMIC DNA]</scope>
    <source>
        <strain evidence="9 10">E3</strain>
    </source>
</reference>
<dbReference type="OrthoDB" id="9783013at2"/>
<dbReference type="Proteomes" id="UP000006334">
    <property type="component" value="Unassembled WGS sequence"/>
</dbReference>
<feature type="transmembrane region" description="Helical" evidence="7">
    <location>
        <begin position="339"/>
        <end position="359"/>
    </location>
</feature>
<evidence type="ECO:0000256" key="4">
    <source>
        <dbReference type="ARBA" id="ARBA00022692"/>
    </source>
</evidence>
<feature type="transmembrane region" description="Helical" evidence="7">
    <location>
        <begin position="132"/>
        <end position="152"/>
    </location>
</feature>
<dbReference type="GO" id="GO:0015212">
    <property type="term" value="F:cytidine transmembrane transporter activity"/>
    <property type="evidence" value="ECO:0007669"/>
    <property type="project" value="TreeGrafter"/>
</dbReference>
<evidence type="ECO:0000256" key="7">
    <source>
        <dbReference type="SAM" id="Phobius"/>
    </source>
</evidence>
<dbReference type="eggNOG" id="COG2270">
    <property type="taxonomic scope" value="Bacteria"/>
</dbReference>
<feature type="transmembrane region" description="Helical" evidence="7">
    <location>
        <begin position="12"/>
        <end position="31"/>
    </location>
</feature>